<keyword evidence="2" id="KW-1185">Reference proteome</keyword>
<accession>A0A914C7P9</accession>
<evidence type="ECO:0000256" key="1">
    <source>
        <dbReference type="SAM" id="MobiDB-lite"/>
    </source>
</evidence>
<dbReference type="Proteomes" id="UP000887540">
    <property type="component" value="Unplaced"/>
</dbReference>
<dbReference type="AlphaFoldDB" id="A0A914C7P9"/>
<feature type="region of interest" description="Disordered" evidence="1">
    <location>
        <begin position="35"/>
        <end position="57"/>
    </location>
</feature>
<dbReference type="InterPro" id="IPR011042">
    <property type="entry name" value="6-blade_b-propeller_TolB-like"/>
</dbReference>
<organism evidence="2 3">
    <name type="scientific">Acrobeloides nanus</name>
    <dbReference type="NCBI Taxonomy" id="290746"/>
    <lineage>
        <taxon>Eukaryota</taxon>
        <taxon>Metazoa</taxon>
        <taxon>Ecdysozoa</taxon>
        <taxon>Nematoda</taxon>
        <taxon>Chromadorea</taxon>
        <taxon>Rhabditida</taxon>
        <taxon>Tylenchina</taxon>
        <taxon>Cephalobomorpha</taxon>
        <taxon>Cephaloboidea</taxon>
        <taxon>Cephalobidae</taxon>
        <taxon>Acrobeloides</taxon>
    </lineage>
</organism>
<dbReference type="PANTHER" id="PTHR40326">
    <property type="entry name" value="PROTEIN CBG10816"/>
    <property type="match status" value="1"/>
</dbReference>
<evidence type="ECO:0000313" key="2">
    <source>
        <dbReference type="Proteomes" id="UP000887540"/>
    </source>
</evidence>
<dbReference type="SUPFAM" id="SSF63829">
    <property type="entry name" value="Calcium-dependent phosphotriesterase"/>
    <property type="match status" value="1"/>
</dbReference>
<proteinExistence type="predicted"/>
<evidence type="ECO:0000313" key="3">
    <source>
        <dbReference type="WBParaSite" id="ACRNAN_Path_492.g1837.t1"/>
    </source>
</evidence>
<protein>
    <submittedName>
        <fullName evidence="3">Uncharacterized protein</fullName>
    </submittedName>
</protein>
<dbReference type="Gene3D" id="2.120.10.30">
    <property type="entry name" value="TolB, C-terminal domain"/>
    <property type="match status" value="1"/>
</dbReference>
<reference evidence="3" key="1">
    <citation type="submission" date="2022-11" db="UniProtKB">
        <authorList>
            <consortium name="WormBaseParasite"/>
        </authorList>
    </citation>
    <scope>IDENTIFICATION</scope>
</reference>
<sequence length="397" mass="45500">MTSEMDRLRLPKRRHDDDEIHVIEEEEYIKKELKEEMIEIDEPDPKRQREDSGIEDDTDDITIVFDNTNKEFPNKRNYSYAGMFEEAGGISGGSLTGTFMRDFAADQHEPVRRPLGCTYDESSKEWFLADSANDAIRILRKDSTRGTAVYCDLKYPSALVVIEPGRYCAVLDHVGIRLYDYRRESFLNLVEHDLRKGFFNCRGLGLTSAGDLVTIKQSQTKPQILFYSTKKQNDLIKSIPYDIPHNLRGHEPRPSFLDIAPCGSKDRMVVTDLGMGTFSLYTLNAKSRELKLEQQFDCAGDTDDKFQFISGAKFDANGELFITDARGHSLKYLSKEGTFIQKVKFDDSFSYVSNFCVNSNNELLVCDRRDGRIKLYQLKAKDKLDLYLDTLLEPANL</sequence>
<dbReference type="WBParaSite" id="ACRNAN_Path_492.g1837.t1">
    <property type="protein sequence ID" value="ACRNAN_Path_492.g1837.t1"/>
    <property type="gene ID" value="ACRNAN_Path_492.g1837"/>
</dbReference>
<name>A0A914C7P9_9BILA</name>
<dbReference type="PANTHER" id="PTHR40326:SF1">
    <property type="entry name" value="RING-TYPE DOMAIN-CONTAINING PROTEIN-RELATED"/>
    <property type="match status" value="1"/>
</dbReference>
<feature type="compositionally biased region" description="Basic and acidic residues" evidence="1">
    <location>
        <begin position="35"/>
        <end position="52"/>
    </location>
</feature>